<dbReference type="InterPro" id="IPR046960">
    <property type="entry name" value="PPR_At4g14850-like_plant"/>
</dbReference>
<feature type="repeat" description="PPR" evidence="2">
    <location>
        <begin position="234"/>
        <end position="268"/>
    </location>
</feature>
<proteinExistence type="predicted"/>
<comment type="caution">
    <text evidence="3">The sequence shown here is derived from an EMBL/GenBank/DDBJ whole genome shotgun (WGS) entry which is preliminary data.</text>
</comment>
<dbReference type="NCBIfam" id="TIGR00756">
    <property type="entry name" value="PPR"/>
    <property type="match status" value="3"/>
</dbReference>
<feature type="repeat" description="PPR" evidence="2">
    <location>
        <begin position="336"/>
        <end position="370"/>
    </location>
</feature>
<dbReference type="FunFam" id="1.25.40.10:FF:000031">
    <property type="entry name" value="Pentatricopeptide repeat-containing protein mitochondrial"/>
    <property type="match status" value="1"/>
</dbReference>
<evidence type="ECO:0000256" key="1">
    <source>
        <dbReference type="ARBA" id="ARBA00022737"/>
    </source>
</evidence>
<sequence length="831" mass="92724">MIKTLVPQLHFAVSHVKPCIQLAPNPNYFKTEQSSNDYISSLCKQSLFKQALEAFDSLQKDTNFGVKPSTYAHLISACASLRSVEHGRKVHHHILANSFKQDMILQNHVLNMFGKCGALKDARKVFDEMPERNVVSWTSIIAGYTQHGQESDAVKLFLTMRRRDVMPDQFTFGSVIRACSSLSSIELGRQLHALVIKSECGSYLIAQNALIAMYMKFGQTSDALGVFSGIALKDLISWSSLIAGFSRLGYELDALDHFKEMLTHGVYQPNEFVFGSAFSACSNLQQPEYGRQIHGISVKFGIGRDTFAICSLSDMYAKCGLLCSAKTAFLQIDRPDLVSWNTIIAGFAYSGHIDEAMSLFSQMRHLAWSPDDITVRSLLSACTSPVTLNQGMQIYSYIIKVGLDLDVAVSNTLLSMCAKCSDLCATFKMFYEMRSNADSVSWNTIFTACMLHNQAGEVFSLFKMMLQSQNKPDYISLTNVLGACGEIASLEMGNQVHCFATKTGLKLEASVTNGLIDMYMKCGSLGSSSKLFDSIESPDVVSWSSLVVGYAQFGYGEEALKLFEKMTSSGIRPNQVTFIGVLTACSHVGLVEEGVHLYNTMKTDHGVAPTREHCSCVVDLLSRAGRINEAEAFVNQMEFEPDIVIWKTLLAACMKYNNAEVGKRAAENILKIDSSNSSAHVLLCNIYASENSWTDVARVRSLMKQRKVKKVPGQSWIEVKESSHVFISEDSLHPERDKIYLMVEELRLQMLDIWYFSISSSPPKVLFYHNSLPSWKITIVLHSNILYKSTLTIPQLRPCGIEFSFPFLVPERCVFQVDTSFLCDNGWLKLY</sequence>
<dbReference type="FunFam" id="1.25.40.10:FF:000366">
    <property type="entry name" value="Pentatricopeptide (PPR) repeat-containing protein"/>
    <property type="match status" value="1"/>
</dbReference>
<dbReference type="Pfam" id="PF13041">
    <property type="entry name" value="PPR_2"/>
    <property type="match status" value="3"/>
</dbReference>
<feature type="repeat" description="PPR" evidence="2">
    <location>
        <begin position="133"/>
        <end position="167"/>
    </location>
</feature>
<reference evidence="3" key="1">
    <citation type="submission" date="2019-11" db="EMBL/GenBank/DDBJ databases">
        <authorList>
            <person name="Liu Y."/>
            <person name="Hou J."/>
            <person name="Li T.-Q."/>
            <person name="Guan C.-H."/>
            <person name="Wu X."/>
            <person name="Wu H.-Z."/>
            <person name="Ling F."/>
            <person name="Zhang R."/>
            <person name="Shi X.-G."/>
            <person name="Ren J.-P."/>
            <person name="Chen E.-F."/>
            <person name="Sun J.-M."/>
        </authorList>
    </citation>
    <scope>NUCLEOTIDE SEQUENCE</scope>
    <source>
        <strain evidence="3">Adult_tree_wgs_1</strain>
        <tissue evidence="3">Leaves</tissue>
    </source>
</reference>
<feature type="repeat" description="PPR" evidence="2">
    <location>
        <begin position="539"/>
        <end position="573"/>
    </location>
</feature>
<dbReference type="EMBL" id="WJXA01000277">
    <property type="protein sequence ID" value="KAF7113495.1"/>
    <property type="molecule type" value="Genomic_DNA"/>
</dbReference>
<keyword evidence="4" id="KW-1185">Reference proteome</keyword>
<dbReference type="Gene3D" id="1.25.40.10">
    <property type="entry name" value="Tetratricopeptide repeat domain"/>
    <property type="match status" value="4"/>
</dbReference>
<dbReference type="PROSITE" id="PS51375">
    <property type="entry name" value="PPR"/>
    <property type="match status" value="5"/>
</dbReference>
<gene>
    <name evidence="3" type="ORF">RHSIM_RhsimUnG0117500</name>
</gene>
<dbReference type="PANTHER" id="PTHR24015">
    <property type="entry name" value="OS07G0578800 PROTEIN-RELATED"/>
    <property type="match status" value="1"/>
</dbReference>
<dbReference type="InterPro" id="IPR002885">
    <property type="entry name" value="PPR_rpt"/>
</dbReference>
<dbReference type="PANTHER" id="PTHR24015:SF1672">
    <property type="entry name" value="OS06G0506100 PROTEIN"/>
    <property type="match status" value="1"/>
</dbReference>
<dbReference type="OrthoDB" id="185373at2759"/>
<dbReference type="FunFam" id="1.25.40.10:FF:000694">
    <property type="entry name" value="Pentatricopeptide repeat-containing protein At3g50420"/>
    <property type="match status" value="1"/>
</dbReference>
<dbReference type="Proteomes" id="UP000626092">
    <property type="component" value="Unassembled WGS sequence"/>
</dbReference>
<accession>A0A834L4U4</accession>
<evidence type="ECO:0000256" key="2">
    <source>
        <dbReference type="PROSITE-ProRule" id="PRU00708"/>
    </source>
</evidence>
<dbReference type="FunFam" id="1.25.40.10:FF:000380">
    <property type="entry name" value="Pentatricopeptide repeat-containing protein, chloroplastic"/>
    <property type="match status" value="1"/>
</dbReference>
<evidence type="ECO:0000313" key="3">
    <source>
        <dbReference type="EMBL" id="KAF7113495.1"/>
    </source>
</evidence>
<feature type="repeat" description="PPR" evidence="2">
    <location>
        <begin position="438"/>
        <end position="472"/>
    </location>
</feature>
<dbReference type="FunFam" id="1.25.40.10:FF:000227">
    <property type="entry name" value="Pentatricopeptide repeat-containing protein At3g13880"/>
    <property type="match status" value="1"/>
</dbReference>
<organism evidence="3 4">
    <name type="scientific">Rhododendron simsii</name>
    <name type="common">Sims's rhododendron</name>
    <dbReference type="NCBI Taxonomy" id="118357"/>
    <lineage>
        <taxon>Eukaryota</taxon>
        <taxon>Viridiplantae</taxon>
        <taxon>Streptophyta</taxon>
        <taxon>Embryophyta</taxon>
        <taxon>Tracheophyta</taxon>
        <taxon>Spermatophyta</taxon>
        <taxon>Magnoliopsida</taxon>
        <taxon>eudicotyledons</taxon>
        <taxon>Gunneridae</taxon>
        <taxon>Pentapetalae</taxon>
        <taxon>asterids</taxon>
        <taxon>Ericales</taxon>
        <taxon>Ericaceae</taxon>
        <taxon>Ericoideae</taxon>
        <taxon>Rhodoreae</taxon>
        <taxon>Rhododendron</taxon>
    </lineage>
</organism>
<protein>
    <recommendedName>
        <fullName evidence="5">Pentatricopeptide repeat-containing protein</fullName>
    </recommendedName>
</protein>
<dbReference type="Pfam" id="PF01535">
    <property type="entry name" value="PPR"/>
    <property type="match status" value="3"/>
</dbReference>
<dbReference type="Pfam" id="PF20431">
    <property type="entry name" value="E_motif"/>
    <property type="match status" value="1"/>
</dbReference>
<dbReference type="GO" id="GO:0003723">
    <property type="term" value="F:RNA binding"/>
    <property type="evidence" value="ECO:0007669"/>
    <property type="project" value="InterPro"/>
</dbReference>
<dbReference type="InterPro" id="IPR046848">
    <property type="entry name" value="E_motif"/>
</dbReference>
<evidence type="ECO:0008006" key="5">
    <source>
        <dbReference type="Google" id="ProtNLM"/>
    </source>
</evidence>
<evidence type="ECO:0000313" key="4">
    <source>
        <dbReference type="Proteomes" id="UP000626092"/>
    </source>
</evidence>
<dbReference type="InterPro" id="IPR011990">
    <property type="entry name" value="TPR-like_helical_dom_sf"/>
</dbReference>
<dbReference type="AlphaFoldDB" id="A0A834L4U4"/>
<keyword evidence="1" id="KW-0677">Repeat</keyword>
<name>A0A834L4U4_RHOSS</name>
<dbReference type="GO" id="GO:0009451">
    <property type="term" value="P:RNA modification"/>
    <property type="evidence" value="ECO:0007669"/>
    <property type="project" value="InterPro"/>
</dbReference>